<dbReference type="InParanoid" id="A0A7G1GC46"/>
<dbReference type="Pfam" id="PF19308">
    <property type="entry name" value="CRISPR_Cas6_N"/>
    <property type="match status" value="1"/>
</dbReference>
<evidence type="ECO:0000256" key="1">
    <source>
        <dbReference type="ARBA" id="ARBA00022722"/>
    </source>
</evidence>
<dbReference type="CDD" id="cd21141">
    <property type="entry name" value="Cas6_III-like"/>
    <property type="match status" value="1"/>
</dbReference>
<dbReference type="Proteomes" id="UP000516361">
    <property type="component" value="Chromosome"/>
</dbReference>
<evidence type="ECO:0000259" key="6">
    <source>
        <dbReference type="Pfam" id="PF19308"/>
    </source>
</evidence>
<accession>A0A7G1GC46</accession>
<dbReference type="Gene3D" id="3.30.70.1900">
    <property type="match status" value="1"/>
</dbReference>
<sequence length="258" mass="30219">MIELKAKNNGIISTYSGQKIHGLFFKLLKEANKELADTIHNNTLSKAFTISTFLNEKIGTPIEFRKGKKYYFRVTFLSDEVYEIFLTKLYKNRLLRKSIKVGDIYFLINRIFFNESENEWANTFNIENIIAKDNFKSVIKLKFITPTLFKIGDKYLKEPDVEKIFNGLLKKFNLYNEIKIDDSIKNKFLDIKIKNKNIKPKKVYLTKFFIEGFIGEVEFEIPKEIVKIVNILLEFSFYSGIGYKTTMGFGQVKILKEG</sequence>
<feature type="domain" description="CRISPR-associated protein Cas6 C-terminal" evidence="5">
    <location>
        <begin position="141"/>
        <end position="252"/>
    </location>
</feature>
<gene>
    <name evidence="7" type="ORF">OSSY52_18800</name>
</gene>
<keyword evidence="2" id="KW-0255">Endonuclease</keyword>
<dbReference type="NCBIfam" id="TIGR01877">
    <property type="entry name" value="cas_cas6"/>
    <property type="match status" value="1"/>
</dbReference>
<keyword evidence="3" id="KW-0378">Hydrolase</keyword>
<feature type="domain" description="CRISPR-associated protein Cas6-like N-terminal" evidence="6">
    <location>
        <begin position="14"/>
        <end position="128"/>
    </location>
</feature>
<evidence type="ECO:0000256" key="4">
    <source>
        <dbReference type="ARBA" id="ARBA00023118"/>
    </source>
</evidence>
<protein>
    <submittedName>
        <fullName evidence="7">Uncharacterized protein</fullName>
    </submittedName>
</protein>
<dbReference type="KEGG" id="ocy:OSSY52_18800"/>
<evidence type="ECO:0000256" key="2">
    <source>
        <dbReference type="ARBA" id="ARBA00022759"/>
    </source>
</evidence>
<dbReference type="Pfam" id="PF10040">
    <property type="entry name" value="CRISPR_Cas6"/>
    <property type="match status" value="1"/>
</dbReference>
<evidence type="ECO:0000259" key="5">
    <source>
        <dbReference type="Pfam" id="PF10040"/>
    </source>
</evidence>
<evidence type="ECO:0000313" key="7">
    <source>
        <dbReference type="EMBL" id="BBE31739.1"/>
    </source>
</evidence>
<dbReference type="InterPro" id="IPR010156">
    <property type="entry name" value="CRISPR-assoc_prot_Cas6"/>
</dbReference>
<organism evidence="7 8">
    <name type="scientific">Tepiditoga spiralis</name>
    <dbReference type="NCBI Taxonomy" id="2108365"/>
    <lineage>
        <taxon>Bacteria</taxon>
        <taxon>Thermotogati</taxon>
        <taxon>Thermotogota</taxon>
        <taxon>Thermotogae</taxon>
        <taxon>Petrotogales</taxon>
        <taxon>Petrotogaceae</taxon>
        <taxon>Tepiditoga</taxon>
    </lineage>
</organism>
<dbReference type="AlphaFoldDB" id="A0A7G1GC46"/>
<dbReference type="GO" id="GO:0051607">
    <property type="term" value="P:defense response to virus"/>
    <property type="evidence" value="ECO:0007669"/>
    <property type="project" value="UniProtKB-KW"/>
</dbReference>
<dbReference type="GO" id="GO:0004519">
    <property type="term" value="F:endonuclease activity"/>
    <property type="evidence" value="ECO:0007669"/>
    <property type="project" value="UniProtKB-KW"/>
</dbReference>
<evidence type="ECO:0000256" key="3">
    <source>
        <dbReference type="ARBA" id="ARBA00022801"/>
    </source>
</evidence>
<dbReference type="InterPro" id="IPR045747">
    <property type="entry name" value="CRISPR-assoc_prot_Cas6_N_sf"/>
</dbReference>
<dbReference type="EMBL" id="AP018712">
    <property type="protein sequence ID" value="BBE31739.1"/>
    <property type="molecule type" value="Genomic_DNA"/>
</dbReference>
<keyword evidence="1" id="KW-0540">Nuclease</keyword>
<keyword evidence="4" id="KW-0051">Antiviral defense</keyword>
<dbReference type="InterPro" id="IPR019267">
    <property type="entry name" value="CRISPR-assoc_Cas6_C"/>
</dbReference>
<evidence type="ECO:0000313" key="8">
    <source>
        <dbReference type="Proteomes" id="UP000516361"/>
    </source>
</evidence>
<name>A0A7G1GC46_9BACT</name>
<keyword evidence="8" id="KW-1185">Reference proteome</keyword>
<dbReference type="Gene3D" id="3.30.70.1890">
    <property type="match status" value="1"/>
</dbReference>
<dbReference type="InterPro" id="IPR045648">
    <property type="entry name" value="CRISPR-assoc_Cas6-like_N"/>
</dbReference>
<reference evidence="7 8" key="1">
    <citation type="submission" date="2018-06" db="EMBL/GenBank/DDBJ databases">
        <title>Genome sequencing of Oceanotoga sp. sy52.</title>
        <authorList>
            <person name="Mori K."/>
        </authorList>
    </citation>
    <scope>NUCLEOTIDE SEQUENCE [LARGE SCALE GENOMIC DNA]</scope>
    <source>
        <strain evidence="8">sy52</strain>
    </source>
</reference>
<dbReference type="GO" id="GO:0016788">
    <property type="term" value="F:hydrolase activity, acting on ester bonds"/>
    <property type="evidence" value="ECO:0007669"/>
    <property type="project" value="InterPro"/>
</dbReference>
<proteinExistence type="predicted"/>